<feature type="domain" description="HTH asnC-type" evidence="6">
    <location>
        <begin position="74"/>
        <end position="115"/>
    </location>
</feature>
<dbReference type="InterPro" id="IPR019885">
    <property type="entry name" value="Tscrpt_reg_HTH_AsnC-type_CS"/>
</dbReference>
<feature type="region of interest" description="Disordered" evidence="4">
    <location>
        <begin position="1"/>
        <end position="29"/>
    </location>
</feature>
<dbReference type="Pfam" id="PF01037">
    <property type="entry name" value="AsnC_trans_reg"/>
    <property type="match status" value="1"/>
</dbReference>
<feature type="compositionally biased region" description="Low complexity" evidence="4">
    <location>
        <begin position="7"/>
        <end position="29"/>
    </location>
</feature>
<organism evidence="7 8">
    <name type="scientific">Saccharopolyspora hirsuta</name>
    <dbReference type="NCBI Taxonomy" id="1837"/>
    <lineage>
        <taxon>Bacteria</taxon>
        <taxon>Bacillati</taxon>
        <taxon>Actinomycetota</taxon>
        <taxon>Actinomycetes</taxon>
        <taxon>Pseudonocardiales</taxon>
        <taxon>Pseudonocardiaceae</taxon>
        <taxon>Saccharopolyspora</taxon>
    </lineage>
</organism>
<dbReference type="GO" id="GO:0043565">
    <property type="term" value="F:sequence-specific DNA binding"/>
    <property type="evidence" value="ECO:0007669"/>
    <property type="project" value="InterPro"/>
</dbReference>
<dbReference type="PROSITE" id="PS00519">
    <property type="entry name" value="HTH_ASNC_1"/>
    <property type="match status" value="1"/>
</dbReference>
<dbReference type="InterPro" id="IPR019887">
    <property type="entry name" value="Tscrpt_reg_AsnC/Lrp_C"/>
</dbReference>
<dbReference type="SUPFAM" id="SSF54909">
    <property type="entry name" value="Dimeric alpha+beta barrel"/>
    <property type="match status" value="2"/>
</dbReference>
<feature type="region of interest" description="Disordered" evidence="4">
    <location>
        <begin position="222"/>
        <end position="243"/>
    </location>
</feature>
<dbReference type="InterPro" id="IPR019888">
    <property type="entry name" value="Tscrpt_reg_AsnC-like"/>
</dbReference>
<dbReference type="InterPro" id="IPR036388">
    <property type="entry name" value="WH-like_DNA-bd_sf"/>
</dbReference>
<proteinExistence type="predicted"/>
<dbReference type="EMBL" id="VWPH01000009">
    <property type="protein sequence ID" value="KAA5831255.1"/>
    <property type="molecule type" value="Genomic_DNA"/>
</dbReference>
<evidence type="ECO:0000256" key="3">
    <source>
        <dbReference type="ARBA" id="ARBA00023163"/>
    </source>
</evidence>
<keyword evidence="2" id="KW-0238">DNA-binding</keyword>
<comment type="caution">
    <text evidence="7">The sequence shown here is derived from an EMBL/GenBank/DDBJ whole genome shotgun (WGS) entry which is preliminary data.</text>
</comment>
<name>A0A5M7BY66_SACHI</name>
<protein>
    <submittedName>
        <fullName evidence="7">Lrp/AsnC family transcriptional regulator</fullName>
    </submittedName>
</protein>
<dbReference type="Gene3D" id="3.30.70.920">
    <property type="match status" value="2"/>
</dbReference>
<keyword evidence="3" id="KW-0804">Transcription</keyword>
<evidence type="ECO:0000256" key="2">
    <source>
        <dbReference type="ARBA" id="ARBA00023125"/>
    </source>
</evidence>
<dbReference type="AlphaFoldDB" id="A0A5M7BY66"/>
<dbReference type="InterPro" id="IPR000485">
    <property type="entry name" value="AsnC-type_HTH_dom"/>
</dbReference>
<dbReference type="GO" id="GO:0043200">
    <property type="term" value="P:response to amino acid"/>
    <property type="evidence" value="ECO:0007669"/>
    <property type="project" value="TreeGrafter"/>
</dbReference>
<dbReference type="Proteomes" id="UP000323946">
    <property type="component" value="Unassembled WGS sequence"/>
</dbReference>
<feature type="region of interest" description="Disordered" evidence="4">
    <location>
        <begin position="47"/>
        <end position="66"/>
    </location>
</feature>
<dbReference type="SUPFAM" id="SSF46785">
    <property type="entry name" value="Winged helix' DNA-binding domain"/>
    <property type="match status" value="2"/>
</dbReference>
<feature type="compositionally biased region" description="Polar residues" evidence="4">
    <location>
        <begin position="223"/>
        <end position="234"/>
    </location>
</feature>
<dbReference type="Gene3D" id="1.10.10.10">
    <property type="entry name" value="Winged helix-like DNA-binding domain superfamily/Winged helix DNA-binding domain"/>
    <property type="match status" value="2"/>
</dbReference>
<reference evidence="7 8" key="1">
    <citation type="submission" date="2019-09" db="EMBL/GenBank/DDBJ databases">
        <title>Draft genome sequence of the thermophilic Saccharopolyspora hirsuta VKM Ac-666T.</title>
        <authorList>
            <person name="Lobastova T.G."/>
            <person name="Fokina V."/>
            <person name="Bragin E.Y."/>
            <person name="Shtratnikova V.Y."/>
            <person name="Starodumova I.P."/>
            <person name="Tarlachkov S.V."/>
            <person name="Donova M.V."/>
        </authorList>
    </citation>
    <scope>NUCLEOTIDE SEQUENCE [LARGE SCALE GENOMIC DNA]</scope>
    <source>
        <strain evidence="7 8">VKM Ac-666</strain>
    </source>
</reference>
<dbReference type="OrthoDB" id="4050641at2"/>
<dbReference type="InterPro" id="IPR036390">
    <property type="entry name" value="WH_DNA-bd_sf"/>
</dbReference>
<accession>A0A5M7BY66</accession>
<dbReference type="SMART" id="SM00344">
    <property type="entry name" value="HTH_ASNC"/>
    <property type="match status" value="2"/>
</dbReference>
<dbReference type="PANTHER" id="PTHR30154">
    <property type="entry name" value="LEUCINE-RESPONSIVE REGULATORY PROTEIN"/>
    <property type="match status" value="1"/>
</dbReference>
<evidence type="ECO:0000313" key="7">
    <source>
        <dbReference type="EMBL" id="KAA5831255.1"/>
    </source>
</evidence>
<feature type="domain" description="HTH asnC-type" evidence="6">
    <location>
        <begin position="242"/>
        <end position="282"/>
    </location>
</feature>
<dbReference type="InterPro" id="IPR011008">
    <property type="entry name" value="Dimeric_a/b-barrel"/>
</dbReference>
<evidence type="ECO:0000259" key="6">
    <source>
        <dbReference type="Pfam" id="PF13404"/>
    </source>
</evidence>
<sequence>MPPTAPATSSRRPAAETAARPGRAARAPSTCANTHLRGVLVRSRLRAGAVPRKEPARQCRKKRDDRVQMQKTALDDLDRSILHALQISPRASWTAVGRVLGVDAVTAARRWDRLRSTGRAWTTCYPGVRLIGASFTAYVEIDVQSGRAMDVARALAAHPQVVTVEHLAGGRDLLVMVLVQDLGALSELITEHISALPGVARTRAALATRVFSEGSRWRLRSLTPAQQRQLTRPATDQPRTELDEHDHRLITALSRDARAPAVELARETGLSAPNVRRRIAGLMHRGDAVLRCEIARDLTEWPVAATLWASVPPGEIDKVAQGLSALPELRMCSSVTGPHNLLFTLWLKSVADLARLETLLADRLPQLQLVDRAVTLRLVKLMGKLLDERGRATGTVPINPWLPPGA</sequence>
<feature type="domain" description="Transcription regulator AsnC/Lrp ligand binding" evidence="5">
    <location>
        <begin position="139"/>
        <end position="207"/>
    </location>
</feature>
<keyword evidence="1" id="KW-0805">Transcription regulation</keyword>
<evidence type="ECO:0000313" key="8">
    <source>
        <dbReference type="Proteomes" id="UP000323946"/>
    </source>
</evidence>
<keyword evidence="8" id="KW-1185">Reference proteome</keyword>
<dbReference type="GO" id="GO:0005829">
    <property type="term" value="C:cytosol"/>
    <property type="evidence" value="ECO:0007669"/>
    <property type="project" value="TreeGrafter"/>
</dbReference>
<gene>
    <name evidence="7" type="ORF">F1721_21165</name>
</gene>
<dbReference type="PRINTS" id="PR00033">
    <property type="entry name" value="HTHASNC"/>
</dbReference>
<evidence type="ECO:0000259" key="5">
    <source>
        <dbReference type="Pfam" id="PF01037"/>
    </source>
</evidence>
<evidence type="ECO:0000256" key="4">
    <source>
        <dbReference type="SAM" id="MobiDB-lite"/>
    </source>
</evidence>
<dbReference type="PANTHER" id="PTHR30154:SF34">
    <property type="entry name" value="TRANSCRIPTIONAL REGULATOR AZLB"/>
    <property type="match status" value="1"/>
</dbReference>
<dbReference type="Pfam" id="PF13404">
    <property type="entry name" value="HTH_AsnC-type"/>
    <property type="match status" value="2"/>
</dbReference>
<evidence type="ECO:0000256" key="1">
    <source>
        <dbReference type="ARBA" id="ARBA00023015"/>
    </source>
</evidence>
<feature type="compositionally biased region" description="Basic and acidic residues" evidence="4">
    <location>
        <begin position="51"/>
        <end position="66"/>
    </location>
</feature>